<dbReference type="PANTHER" id="PTHR38766:SF1">
    <property type="entry name" value="FLAGELLAR PROTEIN FLIO"/>
    <property type="match status" value="1"/>
</dbReference>
<dbReference type="RefSeq" id="WP_262994865.1">
    <property type="nucleotide sequence ID" value="NZ_JAOTJC010000008.1"/>
</dbReference>
<comment type="subcellular location">
    <subcellularLocation>
        <location evidence="7">Cell membrane</location>
    </subcellularLocation>
    <subcellularLocation>
        <location evidence="7">Bacterial flagellum basal body</location>
    </subcellularLocation>
</comment>
<accession>A0ABT2VP10</accession>
<dbReference type="InterPro" id="IPR022781">
    <property type="entry name" value="Flagellar_biosynth_FliO"/>
</dbReference>
<dbReference type="InterPro" id="IPR052205">
    <property type="entry name" value="FliO/MopB"/>
</dbReference>
<keyword evidence="9" id="KW-1185">Reference proteome</keyword>
<dbReference type="Pfam" id="PF04347">
    <property type="entry name" value="FliO"/>
    <property type="match status" value="1"/>
</dbReference>
<dbReference type="EMBL" id="JAOTJC010000008">
    <property type="protein sequence ID" value="MCU7555027.1"/>
    <property type="molecule type" value="Genomic_DNA"/>
</dbReference>
<keyword evidence="3 7" id="KW-1133">Transmembrane helix</keyword>
<keyword evidence="1 7" id="KW-1003">Cell membrane</keyword>
<keyword evidence="4 7" id="KW-0472">Membrane</keyword>
<evidence type="ECO:0000313" key="8">
    <source>
        <dbReference type="EMBL" id="MCU7555027.1"/>
    </source>
</evidence>
<evidence type="ECO:0000256" key="2">
    <source>
        <dbReference type="ARBA" id="ARBA00022692"/>
    </source>
</evidence>
<evidence type="ECO:0000313" key="9">
    <source>
        <dbReference type="Proteomes" id="UP001209257"/>
    </source>
</evidence>
<gene>
    <name evidence="8" type="primary">fliO</name>
    <name evidence="8" type="ORF">OCL06_10480</name>
</gene>
<dbReference type="PANTHER" id="PTHR38766">
    <property type="entry name" value="FLAGELLAR PROTEIN FLIO"/>
    <property type="match status" value="1"/>
</dbReference>
<keyword evidence="8" id="KW-0966">Cell projection</keyword>
<feature type="transmembrane region" description="Helical" evidence="7">
    <location>
        <begin position="27"/>
        <end position="45"/>
    </location>
</feature>
<keyword evidence="5 7" id="KW-0975">Bacterial flagellum</keyword>
<protein>
    <recommendedName>
        <fullName evidence="7">Flagellar protein</fullName>
    </recommendedName>
</protein>
<proteinExistence type="inferred from homology"/>
<evidence type="ECO:0000256" key="4">
    <source>
        <dbReference type="ARBA" id="ARBA00023136"/>
    </source>
</evidence>
<keyword evidence="8" id="KW-0282">Flagellum</keyword>
<keyword evidence="2 7" id="KW-0812">Transmembrane</keyword>
<comment type="similarity">
    <text evidence="6 7">Belongs to the FliO/MopB family.</text>
</comment>
<evidence type="ECO:0000256" key="6">
    <source>
        <dbReference type="ARBA" id="ARBA00037937"/>
    </source>
</evidence>
<evidence type="ECO:0000256" key="1">
    <source>
        <dbReference type="ARBA" id="ARBA00022475"/>
    </source>
</evidence>
<sequence length="138" mass="14658">MLPLAASPSAVAQSTQSITNPTSVLSIFLSLLLVVGIIFALAWVMRRFNVTHSGNAQMTVVSSMMAGAKEKIMVIQVGDEQHLVGVTANNINHLSKLDKPLEVSKPASSPSADQFKQKLVAAMAGKLNPAVKEPGHER</sequence>
<dbReference type="Proteomes" id="UP001209257">
    <property type="component" value="Unassembled WGS sequence"/>
</dbReference>
<evidence type="ECO:0000256" key="3">
    <source>
        <dbReference type="ARBA" id="ARBA00022989"/>
    </source>
</evidence>
<reference evidence="9" key="1">
    <citation type="submission" date="2023-07" db="EMBL/GenBank/DDBJ databases">
        <title>Study on multiphase classification of strain Alteromonas salexigens isolated from the Yellow Sea.</title>
        <authorList>
            <person name="Sun L."/>
        </authorList>
    </citation>
    <scope>NUCLEOTIDE SEQUENCE [LARGE SCALE GENOMIC DNA]</scope>
    <source>
        <strain evidence="9">ASW11-19</strain>
    </source>
</reference>
<comment type="caution">
    <text evidence="8">The sequence shown here is derived from an EMBL/GenBank/DDBJ whole genome shotgun (WGS) entry which is preliminary data.</text>
</comment>
<keyword evidence="8" id="KW-0969">Cilium</keyword>
<evidence type="ECO:0000256" key="5">
    <source>
        <dbReference type="ARBA" id="ARBA00023143"/>
    </source>
</evidence>
<evidence type="ECO:0000256" key="7">
    <source>
        <dbReference type="RuleBase" id="RU362064"/>
    </source>
</evidence>
<name>A0ABT2VP10_9ALTE</name>
<dbReference type="NCBIfam" id="TIGR03500">
    <property type="entry name" value="FliO_TIGR"/>
    <property type="match status" value="1"/>
</dbReference>
<organism evidence="8 9">
    <name type="scientific">Alteromonas salexigens</name>
    <dbReference type="NCBI Taxonomy" id="2982530"/>
    <lineage>
        <taxon>Bacteria</taxon>
        <taxon>Pseudomonadati</taxon>
        <taxon>Pseudomonadota</taxon>
        <taxon>Gammaproteobacteria</taxon>
        <taxon>Alteromonadales</taxon>
        <taxon>Alteromonadaceae</taxon>
        <taxon>Alteromonas/Salinimonas group</taxon>
        <taxon>Alteromonas</taxon>
    </lineage>
</organism>